<reference evidence="3 4" key="1">
    <citation type="submission" date="2022-04" db="EMBL/GenBank/DDBJ databases">
        <title>Mechanism of arsenic methylation and mitigation arsenic toxicity by Bacillus sp. LH14 from an Arsenic-Contaminated Paddy Soil.</title>
        <authorList>
            <person name="Wang D."/>
        </authorList>
    </citation>
    <scope>NUCLEOTIDE SEQUENCE [LARGE SCALE GENOMIC DNA]</scope>
    <source>
        <strain evidence="3 4">LH14</strain>
    </source>
</reference>
<dbReference type="Pfam" id="PF21522">
    <property type="entry name" value="MreB-like_C"/>
    <property type="match status" value="1"/>
</dbReference>
<name>A0ABY4JF16_9BACI</name>
<feature type="domain" description="Actin-like protein N-terminal" evidence="1">
    <location>
        <begin position="9"/>
        <end position="180"/>
    </location>
</feature>
<organism evidence="3 4">
    <name type="scientific">Gottfriedia acidiceleris</name>
    <dbReference type="NCBI Taxonomy" id="371036"/>
    <lineage>
        <taxon>Bacteria</taxon>
        <taxon>Bacillati</taxon>
        <taxon>Bacillota</taxon>
        <taxon>Bacilli</taxon>
        <taxon>Bacillales</taxon>
        <taxon>Bacillaceae</taxon>
        <taxon>Gottfriedia</taxon>
    </lineage>
</organism>
<feature type="domain" description="Actin homologue MreB-like C-terminal" evidence="2">
    <location>
        <begin position="201"/>
        <end position="323"/>
    </location>
</feature>
<dbReference type="Gene3D" id="3.30.420.40">
    <property type="match status" value="2"/>
</dbReference>
<gene>
    <name evidence="3" type="ORF">MY490_11335</name>
</gene>
<evidence type="ECO:0000259" key="1">
    <source>
        <dbReference type="Pfam" id="PF17989"/>
    </source>
</evidence>
<dbReference type="Proteomes" id="UP000830639">
    <property type="component" value="Chromosome"/>
</dbReference>
<evidence type="ECO:0000259" key="2">
    <source>
        <dbReference type="Pfam" id="PF21522"/>
    </source>
</evidence>
<sequence>MVNNYELAAIDIGNALVKGIFNSIENCLQIPNVICEELENRNIKEFEKSTLNGIHVQVKSNALQIREGIFSIGNLAAKNEFSNSMSSNTRKTQNDQSIILLLTALAINAAESFKNNSNSNVVNVSYLLSTGVPMNELKNKQELINKLENNLHEVTFLQTPFLEGIKVCIKLEKVFVNLEGLASYIHLSMNNSSLGNKAIGIFDIGGLTTDIAVIEKNQVNNLESRGYDIGISPFLDEIIKEIKMKYNYKITSRDELTNILIHQNGMIKVLGTQVSINKLCEFPFMKIASKQVEILKEIWHDVPSMDEVYFVGGGASIINGYIKEVLNKQEMDLPISFLEPRESIWALVMSYFSILQEYEKLRHGEIK</sequence>
<keyword evidence="4" id="KW-1185">Reference proteome</keyword>
<evidence type="ECO:0000313" key="4">
    <source>
        <dbReference type="Proteomes" id="UP000830639"/>
    </source>
</evidence>
<dbReference type="InterPro" id="IPR040607">
    <property type="entry name" value="ALP_N"/>
</dbReference>
<dbReference type="InterPro" id="IPR049067">
    <property type="entry name" value="MreB-like_C"/>
</dbReference>
<dbReference type="SUPFAM" id="SSF53067">
    <property type="entry name" value="Actin-like ATPase domain"/>
    <property type="match status" value="2"/>
</dbReference>
<proteinExistence type="predicted"/>
<evidence type="ECO:0000313" key="3">
    <source>
        <dbReference type="EMBL" id="UPM52438.1"/>
    </source>
</evidence>
<dbReference type="InterPro" id="IPR043129">
    <property type="entry name" value="ATPase_NBD"/>
</dbReference>
<accession>A0ABY4JF16</accession>
<dbReference type="EMBL" id="CP096034">
    <property type="protein sequence ID" value="UPM52438.1"/>
    <property type="molecule type" value="Genomic_DNA"/>
</dbReference>
<protein>
    <submittedName>
        <fullName evidence="3">ParM/StbA family protein</fullName>
    </submittedName>
</protein>
<dbReference type="RefSeq" id="WP_248265811.1">
    <property type="nucleotide sequence ID" value="NZ_CP096034.1"/>
</dbReference>
<dbReference type="CDD" id="cd24023">
    <property type="entry name" value="ASKHA_NBD_ParM_Alp7A-like"/>
    <property type="match status" value="1"/>
</dbReference>
<dbReference type="Pfam" id="PF17989">
    <property type="entry name" value="ALP_N"/>
    <property type="match status" value="1"/>
</dbReference>